<evidence type="ECO:0000313" key="2">
    <source>
        <dbReference type="EMBL" id="OCK84775.1"/>
    </source>
</evidence>
<organism evidence="2 3">
    <name type="scientific">Lepidopterella palustris CBS 459.81</name>
    <dbReference type="NCBI Taxonomy" id="1314670"/>
    <lineage>
        <taxon>Eukaryota</taxon>
        <taxon>Fungi</taxon>
        <taxon>Dikarya</taxon>
        <taxon>Ascomycota</taxon>
        <taxon>Pezizomycotina</taxon>
        <taxon>Dothideomycetes</taxon>
        <taxon>Pleosporomycetidae</taxon>
        <taxon>Mytilinidiales</taxon>
        <taxon>Argynnaceae</taxon>
        <taxon>Lepidopterella</taxon>
    </lineage>
</organism>
<accession>A0A8E2EIT6</accession>
<feature type="compositionally biased region" description="Polar residues" evidence="1">
    <location>
        <begin position="50"/>
        <end position="60"/>
    </location>
</feature>
<evidence type="ECO:0000313" key="3">
    <source>
        <dbReference type="Proteomes" id="UP000250266"/>
    </source>
</evidence>
<reference evidence="2 3" key="1">
    <citation type="journal article" date="2016" name="Nat. Commun.">
        <title>Ectomycorrhizal ecology is imprinted in the genome of the dominant symbiotic fungus Cenococcum geophilum.</title>
        <authorList>
            <consortium name="DOE Joint Genome Institute"/>
            <person name="Peter M."/>
            <person name="Kohler A."/>
            <person name="Ohm R.A."/>
            <person name="Kuo A."/>
            <person name="Krutzmann J."/>
            <person name="Morin E."/>
            <person name="Arend M."/>
            <person name="Barry K.W."/>
            <person name="Binder M."/>
            <person name="Choi C."/>
            <person name="Clum A."/>
            <person name="Copeland A."/>
            <person name="Grisel N."/>
            <person name="Haridas S."/>
            <person name="Kipfer T."/>
            <person name="LaButti K."/>
            <person name="Lindquist E."/>
            <person name="Lipzen A."/>
            <person name="Maire R."/>
            <person name="Meier B."/>
            <person name="Mihaltcheva S."/>
            <person name="Molinier V."/>
            <person name="Murat C."/>
            <person name="Poggeler S."/>
            <person name="Quandt C.A."/>
            <person name="Sperisen C."/>
            <person name="Tritt A."/>
            <person name="Tisserant E."/>
            <person name="Crous P.W."/>
            <person name="Henrissat B."/>
            <person name="Nehls U."/>
            <person name="Egli S."/>
            <person name="Spatafora J.W."/>
            <person name="Grigoriev I.V."/>
            <person name="Martin F.M."/>
        </authorList>
    </citation>
    <scope>NUCLEOTIDE SEQUENCE [LARGE SCALE GENOMIC DNA]</scope>
    <source>
        <strain evidence="2 3">CBS 459.81</strain>
    </source>
</reference>
<protein>
    <submittedName>
        <fullName evidence="2">Uncharacterized protein</fullName>
    </submittedName>
</protein>
<name>A0A8E2EIT6_9PEZI</name>
<proteinExistence type="predicted"/>
<dbReference type="EMBL" id="KV744830">
    <property type="protein sequence ID" value="OCK84775.1"/>
    <property type="molecule type" value="Genomic_DNA"/>
</dbReference>
<gene>
    <name evidence="2" type="ORF">K432DRAFT_94199</name>
</gene>
<keyword evidence="3" id="KW-1185">Reference proteome</keyword>
<feature type="region of interest" description="Disordered" evidence="1">
    <location>
        <begin position="48"/>
        <end position="135"/>
    </location>
</feature>
<dbReference type="Proteomes" id="UP000250266">
    <property type="component" value="Unassembled WGS sequence"/>
</dbReference>
<sequence length="135" mass="15096">MTLTDSTSQISYPNYTLNPRNSFKSLQIPIRPSSAARSFKCTNFALPKPSTRTFPSSTSIRPKFPSYQALPLPQPHPYNPRQPLMPSSTPLQRLCPHGATTKSLHYNSRIHSQKPTNLSRPLRPHQPSPPGKSAH</sequence>
<feature type="compositionally biased region" description="Polar residues" evidence="1">
    <location>
        <begin position="100"/>
        <end position="119"/>
    </location>
</feature>
<evidence type="ECO:0000256" key="1">
    <source>
        <dbReference type="SAM" id="MobiDB-lite"/>
    </source>
</evidence>
<feature type="compositionally biased region" description="Pro residues" evidence="1">
    <location>
        <begin position="124"/>
        <end position="135"/>
    </location>
</feature>
<dbReference type="AlphaFoldDB" id="A0A8E2EIT6"/>